<evidence type="ECO:0000313" key="2">
    <source>
        <dbReference type="Proteomes" id="UP001598352"/>
    </source>
</evidence>
<dbReference type="RefSeq" id="WP_382776865.1">
    <property type="nucleotide sequence ID" value="NZ_JBHXKZ010000032.1"/>
</dbReference>
<reference evidence="1 2" key="1">
    <citation type="submission" date="2024-09" db="EMBL/GenBank/DDBJ databases">
        <title>The Natural Products Discovery Center: Release of the First 8490 Sequenced Strains for Exploring Actinobacteria Biosynthetic Diversity.</title>
        <authorList>
            <person name="Kalkreuter E."/>
            <person name="Kautsar S.A."/>
            <person name="Yang D."/>
            <person name="Bader C.D."/>
            <person name="Teijaro C.N."/>
            <person name="Fluegel L."/>
            <person name="Davis C.M."/>
            <person name="Simpson J.R."/>
            <person name="Lauterbach L."/>
            <person name="Steele A.D."/>
            <person name="Gui C."/>
            <person name="Meng S."/>
            <person name="Li G."/>
            <person name="Viehrig K."/>
            <person name="Ye F."/>
            <person name="Su P."/>
            <person name="Kiefer A.F."/>
            <person name="Nichols A."/>
            <person name="Cepeda A.J."/>
            <person name="Yan W."/>
            <person name="Fan B."/>
            <person name="Jiang Y."/>
            <person name="Adhikari A."/>
            <person name="Zheng C.-J."/>
            <person name="Schuster L."/>
            <person name="Cowan T.M."/>
            <person name="Smanski M.J."/>
            <person name="Chevrette M.G."/>
            <person name="De Carvalho L.P.S."/>
            <person name="Shen B."/>
        </authorList>
    </citation>
    <scope>NUCLEOTIDE SEQUENCE [LARGE SCALE GENOMIC DNA]</scope>
    <source>
        <strain evidence="1 2">NPDC058428</strain>
    </source>
</reference>
<dbReference type="Proteomes" id="UP001598352">
    <property type="component" value="Unassembled WGS sequence"/>
</dbReference>
<keyword evidence="2" id="KW-1185">Reference proteome</keyword>
<protein>
    <submittedName>
        <fullName evidence="1">Uncharacterized protein</fullName>
    </submittedName>
</protein>
<proteinExistence type="predicted"/>
<evidence type="ECO:0000313" key="1">
    <source>
        <dbReference type="EMBL" id="MFD4826715.1"/>
    </source>
</evidence>
<name>A0ABW6F8L0_9ACTN</name>
<gene>
    <name evidence="1" type="ORF">ACFWOQ_29490</name>
</gene>
<sequence length="47" mass="5538">MEKSYSPEGETPQQRWAKSLEEVRRDFEFDGYRITEGLRILKSGEST</sequence>
<comment type="caution">
    <text evidence="1">The sequence shown here is derived from an EMBL/GenBank/DDBJ whole genome shotgun (WGS) entry which is preliminary data.</text>
</comment>
<organism evidence="1 2">
    <name type="scientific">Streptomyces rubiginosohelvolus</name>
    <dbReference type="NCBI Taxonomy" id="67362"/>
    <lineage>
        <taxon>Bacteria</taxon>
        <taxon>Bacillati</taxon>
        <taxon>Actinomycetota</taxon>
        <taxon>Actinomycetes</taxon>
        <taxon>Kitasatosporales</taxon>
        <taxon>Streptomycetaceae</taxon>
        <taxon>Streptomyces</taxon>
    </lineage>
</organism>
<accession>A0ABW6F8L0</accession>
<dbReference type="EMBL" id="JBHXKZ010000032">
    <property type="protein sequence ID" value="MFD4826715.1"/>
    <property type="molecule type" value="Genomic_DNA"/>
</dbReference>